<proteinExistence type="inferred from homology"/>
<dbReference type="AlphaFoldDB" id="A0A1C3WUS2"/>
<dbReference type="EMBL" id="FMAF01000017">
    <property type="protein sequence ID" value="SCB43777.1"/>
    <property type="molecule type" value="Genomic_DNA"/>
</dbReference>
<comment type="cofactor">
    <cofactor evidence="14">
        <name>heme b</name>
        <dbReference type="ChEBI" id="CHEBI:60344"/>
    </cofactor>
    <text evidence="14">Binds 1 heme b (iron(II)-protoporphyrin IX) group per subunit.</text>
</comment>
<sequence length="138" mass="15038">MYLYVKALHIVAVVTLISGMLAMALALRIVISGPLERDGRRFAEAILRWDGFVTTPALAVVWMAGFTMAFGAGWDTSPWLLLKMVPAIFLSGLHGLQGTTLRRLLQDGRPANGLFRAAPIAIFVAFIAIAWLAVVKPF</sequence>
<keyword evidence="12 14" id="KW-0472">Membrane</keyword>
<dbReference type="PIRSF" id="PIRSF004638">
    <property type="entry name" value="UCP004638"/>
    <property type="match status" value="1"/>
</dbReference>
<organism evidence="16 17">
    <name type="scientific">Rhizobium lusitanum</name>
    <dbReference type="NCBI Taxonomy" id="293958"/>
    <lineage>
        <taxon>Bacteria</taxon>
        <taxon>Pseudomonadati</taxon>
        <taxon>Pseudomonadota</taxon>
        <taxon>Alphaproteobacteria</taxon>
        <taxon>Hyphomicrobiales</taxon>
        <taxon>Rhizobiaceae</taxon>
        <taxon>Rhizobium/Agrobacterium group</taxon>
        <taxon>Rhizobium</taxon>
    </lineage>
</organism>
<dbReference type="GO" id="GO:0005886">
    <property type="term" value="C:plasma membrane"/>
    <property type="evidence" value="ECO:0007669"/>
    <property type="project" value="UniProtKB-SubCell"/>
</dbReference>
<reference evidence="16 17" key="1">
    <citation type="submission" date="2016-08" db="EMBL/GenBank/DDBJ databases">
        <authorList>
            <person name="Seilhamer J.J."/>
        </authorList>
    </citation>
    <scope>NUCLEOTIDE SEQUENCE [LARGE SCALE GENOMIC DNA]</scope>
    <source>
        <strain evidence="16 17">P1-7</strain>
    </source>
</reference>
<feature type="transmembrane region" description="Helical" evidence="15">
    <location>
        <begin position="80"/>
        <end position="101"/>
    </location>
</feature>
<evidence type="ECO:0000256" key="3">
    <source>
        <dbReference type="ARBA" id="ARBA00006501"/>
    </source>
</evidence>
<dbReference type="UniPathway" id="UPA00251">
    <property type="reaction ID" value="UER00324"/>
</dbReference>
<keyword evidence="7 15" id="KW-0812">Transmembrane</keyword>
<evidence type="ECO:0000256" key="14">
    <source>
        <dbReference type="PIRNR" id="PIRNR004638"/>
    </source>
</evidence>
<evidence type="ECO:0000256" key="13">
    <source>
        <dbReference type="ARBA" id="ARBA00048390"/>
    </source>
</evidence>
<dbReference type="GO" id="GO:0070818">
    <property type="term" value="F:protoporphyrinogen oxidase activity"/>
    <property type="evidence" value="ECO:0007669"/>
    <property type="project" value="UniProtKB-UniRule"/>
</dbReference>
<dbReference type="Pfam" id="PF03653">
    <property type="entry name" value="UPF0093"/>
    <property type="match status" value="1"/>
</dbReference>
<evidence type="ECO:0000256" key="2">
    <source>
        <dbReference type="ARBA" id="ARBA00005073"/>
    </source>
</evidence>
<dbReference type="RefSeq" id="WP_051963841.1">
    <property type="nucleotide sequence ID" value="NZ_FMAF01000017.1"/>
</dbReference>
<feature type="transmembrane region" description="Helical" evidence="15">
    <location>
        <begin position="113"/>
        <end position="134"/>
    </location>
</feature>
<dbReference type="Proteomes" id="UP000199205">
    <property type="component" value="Unassembled WGS sequence"/>
</dbReference>
<evidence type="ECO:0000256" key="10">
    <source>
        <dbReference type="ARBA" id="ARBA00023002"/>
    </source>
</evidence>
<comment type="subcellular location">
    <subcellularLocation>
        <location evidence="1">Cell membrane</location>
        <topology evidence="1">Multi-pass membrane protein</topology>
    </subcellularLocation>
</comment>
<keyword evidence="5 14" id="KW-1003">Cell membrane</keyword>
<comment type="similarity">
    <text evidence="3 14">Belongs to the HemJ family.</text>
</comment>
<keyword evidence="11 14" id="KW-0408">Iron</keyword>
<keyword evidence="6 14" id="KW-0349">Heme</keyword>
<evidence type="ECO:0000313" key="17">
    <source>
        <dbReference type="Proteomes" id="UP000199205"/>
    </source>
</evidence>
<dbReference type="OrthoDB" id="8367737at2"/>
<evidence type="ECO:0000313" key="16">
    <source>
        <dbReference type="EMBL" id="SCB43777.1"/>
    </source>
</evidence>
<feature type="transmembrane region" description="Helical" evidence="15">
    <location>
        <begin position="52"/>
        <end position="74"/>
    </location>
</feature>
<dbReference type="InterPro" id="IPR005265">
    <property type="entry name" value="HemJ-like"/>
</dbReference>
<accession>A0A1C3WUS2</accession>
<dbReference type="EC" id="1.3.99.-" evidence="14"/>
<gene>
    <name evidence="16" type="ORF">GA0061101_117135</name>
</gene>
<comment type="catalytic activity">
    <reaction evidence="13 14">
        <text>protoporphyrinogen IX + 3 A = protoporphyrin IX + 3 AH2</text>
        <dbReference type="Rhea" id="RHEA:62000"/>
        <dbReference type="ChEBI" id="CHEBI:13193"/>
        <dbReference type="ChEBI" id="CHEBI:17499"/>
        <dbReference type="ChEBI" id="CHEBI:57306"/>
        <dbReference type="ChEBI" id="CHEBI:57307"/>
    </reaction>
</comment>
<dbReference type="PANTHER" id="PTHR40255:SF1">
    <property type="entry name" value="PROTOPORPHYRINOGEN IX OXIDASE"/>
    <property type="match status" value="1"/>
</dbReference>
<evidence type="ECO:0000256" key="5">
    <source>
        <dbReference type="ARBA" id="ARBA00022475"/>
    </source>
</evidence>
<dbReference type="PANTHER" id="PTHR40255">
    <property type="entry name" value="UPF0093 MEMBRANE PROTEIN SLR1790"/>
    <property type="match status" value="1"/>
</dbReference>
<evidence type="ECO:0000256" key="15">
    <source>
        <dbReference type="SAM" id="Phobius"/>
    </source>
</evidence>
<evidence type="ECO:0000256" key="12">
    <source>
        <dbReference type="ARBA" id="ARBA00023136"/>
    </source>
</evidence>
<comment type="function">
    <text evidence="14">Catalyzes the oxidation of protoporphyrinogen IX to protoporphyrin IX.</text>
</comment>
<evidence type="ECO:0000256" key="4">
    <source>
        <dbReference type="ARBA" id="ARBA00017504"/>
    </source>
</evidence>
<keyword evidence="8 14" id="KW-0479">Metal-binding</keyword>
<evidence type="ECO:0000256" key="7">
    <source>
        <dbReference type="ARBA" id="ARBA00022692"/>
    </source>
</evidence>
<evidence type="ECO:0000256" key="9">
    <source>
        <dbReference type="ARBA" id="ARBA00022989"/>
    </source>
</evidence>
<comment type="pathway">
    <text evidence="2 14">Porphyrin-containing compound metabolism; protoporphyrin-IX biosynthesis; protoporphyrin-IX from protoporphyrinogen-IX: step 1/1.</text>
</comment>
<evidence type="ECO:0000256" key="6">
    <source>
        <dbReference type="ARBA" id="ARBA00022617"/>
    </source>
</evidence>
<keyword evidence="9 15" id="KW-1133">Transmembrane helix</keyword>
<keyword evidence="10" id="KW-0560">Oxidoreductase</keyword>
<dbReference type="GO" id="GO:0006782">
    <property type="term" value="P:protoporphyrinogen IX biosynthetic process"/>
    <property type="evidence" value="ECO:0007669"/>
    <property type="project" value="UniProtKB-UniRule"/>
</dbReference>
<feature type="transmembrane region" description="Helical" evidence="15">
    <location>
        <begin position="6"/>
        <end position="31"/>
    </location>
</feature>
<evidence type="ECO:0000256" key="11">
    <source>
        <dbReference type="ARBA" id="ARBA00023004"/>
    </source>
</evidence>
<evidence type="ECO:0000256" key="8">
    <source>
        <dbReference type="ARBA" id="ARBA00022723"/>
    </source>
</evidence>
<dbReference type="GO" id="GO:0046872">
    <property type="term" value="F:metal ion binding"/>
    <property type="evidence" value="ECO:0007669"/>
    <property type="project" value="UniProtKB-UniRule"/>
</dbReference>
<name>A0A1C3WUS2_9HYPH</name>
<evidence type="ECO:0000256" key="1">
    <source>
        <dbReference type="ARBA" id="ARBA00004651"/>
    </source>
</evidence>
<protein>
    <recommendedName>
        <fullName evidence="4 14">Protoporphyrinogen IX oxidase</fullName>
        <ecNumber evidence="14">1.3.99.-</ecNumber>
    </recommendedName>
</protein>